<dbReference type="GO" id="GO:0030183">
    <property type="term" value="P:B cell differentiation"/>
    <property type="evidence" value="ECO:0007669"/>
    <property type="project" value="TreeGrafter"/>
</dbReference>
<keyword evidence="9" id="KW-1064">Adaptive immunity</keyword>
<keyword evidence="14" id="KW-0393">Immunoglobulin domain</keyword>
<comment type="function">
    <text evidence="15">Required in cooperation with CD79B for initiation of the signal transduction cascade activated by binding of antigen to the B-cell antigen receptor complex (BCR) which leads to internalization of the complex, trafficking to late endosomes and antigen presentation. Also required for BCR surface expression and for efficient differentiation of pro- and pre-B-cells. Stimulates SYK autophosphorylation and activation. Binds to BLNK, bringing BLNK into proximity with SYK and allowing SYK to phosphorylate BLNK. Also interacts with and increases activity of some Src-family tyrosine kinases. Represses BCR signaling during development of immature B-cells.</text>
</comment>
<proteinExistence type="predicted"/>
<evidence type="ECO:0000256" key="6">
    <source>
        <dbReference type="ARBA" id="ARBA00022729"/>
    </source>
</evidence>
<evidence type="ECO:0000259" key="19">
    <source>
        <dbReference type="PROSITE" id="PS50835"/>
    </source>
</evidence>
<dbReference type="InterPro" id="IPR036179">
    <property type="entry name" value="Ig-like_dom_sf"/>
</dbReference>
<keyword evidence="3" id="KW-0488">Methylation</keyword>
<dbReference type="PANTHER" id="PTHR14334:SF1">
    <property type="entry name" value="B-CELL ANTIGEN RECEPTOR COMPLEX-ASSOCIATED PROTEIN ALPHA CHAIN"/>
    <property type="match status" value="1"/>
</dbReference>
<dbReference type="SMART" id="SM00409">
    <property type="entry name" value="IG"/>
    <property type="match status" value="1"/>
</dbReference>
<protein>
    <recommendedName>
        <fullName evidence="16">B-cell antigen receptor complex-associated protein alpha chain</fullName>
    </recommendedName>
    <alternativeName>
        <fullName evidence="17">Ig-alpha</fullName>
    </alternativeName>
</protein>
<sequence length="231" mass="25064">MPGGPGVLQALPATIFLFFLLSAAYLGPGCQALWAAGGPTSLLVSLGEEAHFQCLHNGSNANVTWWRVLHGNYTWPPQFVGKGQGYNGTLTIQNVNKSHGGIYLCRVQEGNKPHQQSCGTYLRVRHPPPRPFLDMGEGTKNRIITAEGIILLFCAVVPGTLLLFRGWGRSLWGWLGTGTPGVRVLMFAALFPPQGLNLDDCSMYEDISRGLQGTYQDVGSLNIGDVQLEKP</sequence>
<dbReference type="eggNOG" id="ENOG502S1DI">
    <property type="taxonomic scope" value="Eukaryota"/>
</dbReference>
<dbReference type="EMBL" id="CM001294">
    <property type="protein sequence ID" value="EHH59624.1"/>
    <property type="molecule type" value="Genomic_DNA"/>
</dbReference>
<dbReference type="FunFam" id="2.60.40.10:FF:001852">
    <property type="entry name" value="B-cell antigen receptor complex-associated protein alpha chain"/>
    <property type="match status" value="1"/>
</dbReference>
<evidence type="ECO:0000256" key="9">
    <source>
        <dbReference type="ARBA" id="ARBA00023130"/>
    </source>
</evidence>
<keyword evidence="6" id="KW-0732">Signal</keyword>
<dbReference type="SUPFAM" id="SSF48726">
    <property type="entry name" value="Immunoglobulin"/>
    <property type="match status" value="1"/>
</dbReference>
<organism>
    <name type="scientific">Macaca fascicularis</name>
    <name type="common">Crab-eating macaque</name>
    <name type="synonym">Cynomolgus monkey</name>
    <dbReference type="NCBI Taxonomy" id="9541"/>
    <lineage>
        <taxon>Eukaryota</taxon>
        <taxon>Metazoa</taxon>
        <taxon>Chordata</taxon>
        <taxon>Craniata</taxon>
        <taxon>Vertebrata</taxon>
        <taxon>Euteleostomi</taxon>
        <taxon>Mammalia</taxon>
        <taxon>Eutheria</taxon>
        <taxon>Euarchontoglires</taxon>
        <taxon>Primates</taxon>
        <taxon>Haplorrhini</taxon>
        <taxon>Catarrhini</taxon>
        <taxon>Cercopithecidae</taxon>
        <taxon>Cercopithecinae</taxon>
        <taxon>Macaca</taxon>
    </lineage>
</organism>
<dbReference type="SMART" id="SM00408">
    <property type="entry name" value="IGc2"/>
    <property type="match status" value="1"/>
</dbReference>
<evidence type="ECO:0000256" key="14">
    <source>
        <dbReference type="ARBA" id="ARBA00023319"/>
    </source>
</evidence>
<evidence type="ECO:0000256" key="10">
    <source>
        <dbReference type="ARBA" id="ARBA00023136"/>
    </source>
</evidence>
<evidence type="ECO:0000256" key="16">
    <source>
        <dbReference type="ARBA" id="ARBA00074220"/>
    </source>
</evidence>
<dbReference type="InterPro" id="IPR013783">
    <property type="entry name" value="Ig-like_fold"/>
</dbReference>
<dbReference type="GO" id="GO:0050853">
    <property type="term" value="P:B cell receptor signaling pathway"/>
    <property type="evidence" value="ECO:0007669"/>
    <property type="project" value="TreeGrafter"/>
</dbReference>
<evidence type="ECO:0000256" key="1">
    <source>
        <dbReference type="ARBA" id="ARBA00004251"/>
    </source>
</evidence>
<dbReference type="GO" id="GO:0009897">
    <property type="term" value="C:external side of plasma membrane"/>
    <property type="evidence" value="ECO:0007669"/>
    <property type="project" value="TreeGrafter"/>
</dbReference>
<gene>
    <name evidence="20" type="ORF">EGM_09778</name>
</gene>
<keyword evidence="12" id="KW-0675">Receptor</keyword>
<dbReference type="Gene3D" id="2.60.40.10">
    <property type="entry name" value="Immunoglobulins"/>
    <property type="match status" value="1"/>
</dbReference>
<comment type="subcellular location">
    <subcellularLocation>
        <location evidence="1">Cell membrane</location>
        <topology evidence="1">Single-pass type I membrane protein</topology>
    </subcellularLocation>
</comment>
<keyword evidence="5 18" id="KW-0812">Transmembrane</keyword>
<accession>G7PXQ0</accession>
<evidence type="ECO:0000256" key="7">
    <source>
        <dbReference type="ARBA" id="ARBA00022859"/>
    </source>
</evidence>
<evidence type="ECO:0000256" key="3">
    <source>
        <dbReference type="ARBA" id="ARBA00022481"/>
    </source>
</evidence>
<evidence type="ECO:0000256" key="15">
    <source>
        <dbReference type="ARBA" id="ARBA00059989"/>
    </source>
</evidence>
<dbReference type="PROSITE" id="PS50835">
    <property type="entry name" value="IG_LIKE"/>
    <property type="match status" value="1"/>
</dbReference>
<dbReference type="Pfam" id="PF00047">
    <property type="entry name" value="ig"/>
    <property type="match status" value="1"/>
</dbReference>
<feature type="domain" description="Ig-like" evidence="19">
    <location>
        <begin position="28"/>
        <end position="111"/>
    </location>
</feature>
<name>G7PXQ0_MACFA</name>
<reference evidence="20" key="1">
    <citation type="journal article" date="2011" name="Nat. Biotechnol.">
        <title>Genome sequencing and comparison of two nonhuman primate animal models, the cynomolgus and Chinese rhesus macaques.</title>
        <authorList>
            <person name="Yan G."/>
            <person name="Zhang G."/>
            <person name="Fang X."/>
            <person name="Zhang Y."/>
            <person name="Li C."/>
            <person name="Ling F."/>
            <person name="Cooper D.N."/>
            <person name="Li Q."/>
            <person name="Li Y."/>
            <person name="van Gool A.J."/>
            <person name="Du H."/>
            <person name="Chen J."/>
            <person name="Chen R."/>
            <person name="Zhang P."/>
            <person name="Huang Z."/>
            <person name="Thompson J.R."/>
            <person name="Meng Y."/>
            <person name="Bai Y."/>
            <person name="Wang J."/>
            <person name="Zhuo M."/>
            <person name="Wang T."/>
            <person name="Huang Y."/>
            <person name="Wei L."/>
            <person name="Li J."/>
            <person name="Wang Z."/>
            <person name="Hu H."/>
            <person name="Yang P."/>
            <person name="Le L."/>
            <person name="Stenson P.D."/>
            <person name="Li B."/>
            <person name="Liu X."/>
            <person name="Ball E.V."/>
            <person name="An N."/>
            <person name="Huang Q."/>
            <person name="Zhang Y."/>
            <person name="Fan W."/>
            <person name="Zhang X."/>
            <person name="Li Y."/>
            <person name="Wang W."/>
            <person name="Katze M.G."/>
            <person name="Su B."/>
            <person name="Nielsen R."/>
            <person name="Yang H."/>
            <person name="Wang J."/>
            <person name="Wang X."/>
            <person name="Wang J."/>
        </authorList>
    </citation>
    <scope>NUCLEOTIDE SEQUENCE [LARGE SCALE GENOMIC DNA]</scope>
    <source>
        <strain evidence="20">CE-4</strain>
    </source>
</reference>
<keyword evidence="2" id="KW-1003">Cell membrane</keyword>
<keyword evidence="4" id="KW-0597">Phosphoprotein</keyword>
<feature type="transmembrane region" description="Helical" evidence="18">
    <location>
        <begin position="143"/>
        <end position="165"/>
    </location>
</feature>
<dbReference type="Proteomes" id="UP000009130">
    <property type="component" value="Chromosome 19"/>
</dbReference>
<keyword evidence="7" id="KW-0391">Immunity</keyword>
<keyword evidence="13" id="KW-0325">Glycoprotein</keyword>
<evidence type="ECO:0000256" key="4">
    <source>
        <dbReference type="ARBA" id="ARBA00022553"/>
    </source>
</evidence>
<dbReference type="GO" id="GO:0019815">
    <property type="term" value="C:B cell receptor complex"/>
    <property type="evidence" value="ECO:0007669"/>
    <property type="project" value="TreeGrafter"/>
</dbReference>
<dbReference type="PANTHER" id="PTHR14334">
    <property type="entry name" value="B-CELL ANTIGEN RECEPTOR COMPLEX-ASSOCIATED PROTEIN"/>
    <property type="match status" value="1"/>
</dbReference>
<feature type="transmembrane region" description="Helical" evidence="18">
    <location>
        <begin position="6"/>
        <end position="26"/>
    </location>
</feature>
<evidence type="ECO:0000256" key="12">
    <source>
        <dbReference type="ARBA" id="ARBA00023170"/>
    </source>
</evidence>
<evidence type="ECO:0000256" key="8">
    <source>
        <dbReference type="ARBA" id="ARBA00022989"/>
    </source>
</evidence>
<evidence type="ECO:0000256" key="2">
    <source>
        <dbReference type="ARBA" id="ARBA00022475"/>
    </source>
</evidence>
<dbReference type="InterPro" id="IPR003599">
    <property type="entry name" value="Ig_sub"/>
</dbReference>
<keyword evidence="11" id="KW-1015">Disulfide bond</keyword>
<keyword evidence="8 18" id="KW-1133">Transmembrane helix</keyword>
<evidence type="ECO:0000256" key="18">
    <source>
        <dbReference type="SAM" id="Phobius"/>
    </source>
</evidence>
<dbReference type="InterPro" id="IPR013151">
    <property type="entry name" value="Immunoglobulin_dom"/>
</dbReference>
<evidence type="ECO:0000313" key="20">
    <source>
        <dbReference type="EMBL" id="EHH59624.1"/>
    </source>
</evidence>
<dbReference type="InterPro" id="IPR007110">
    <property type="entry name" value="Ig-like_dom"/>
</dbReference>
<dbReference type="GO" id="GO:0002250">
    <property type="term" value="P:adaptive immune response"/>
    <property type="evidence" value="ECO:0007669"/>
    <property type="project" value="UniProtKB-KW"/>
</dbReference>
<feature type="transmembrane region" description="Helical" evidence="18">
    <location>
        <begin position="171"/>
        <end position="191"/>
    </location>
</feature>
<evidence type="ECO:0000256" key="13">
    <source>
        <dbReference type="ARBA" id="ARBA00023180"/>
    </source>
</evidence>
<keyword evidence="10 18" id="KW-0472">Membrane</keyword>
<dbReference type="AlphaFoldDB" id="G7PXQ0"/>
<evidence type="ECO:0000256" key="11">
    <source>
        <dbReference type="ARBA" id="ARBA00023157"/>
    </source>
</evidence>
<evidence type="ECO:0000256" key="5">
    <source>
        <dbReference type="ARBA" id="ARBA00022692"/>
    </source>
</evidence>
<dbReference type="InterPro" id="IPR003598">
    <property type="entry name" value="Ig_sub2"/>
</dbReference>
<evidence type="ECO:0000256" key="17">
    <source>
        <dbReference type="ARBA" id="ARBA00079134"/>
    </source>
</evidence>